<reference evidence="2 3" key="1">
    <citation type="submission" date="2019-08" db="EMBL/GenBank/DDBJ databases">
        <authorList>
            <person name="Peeters C."/>
        </authorList>
    </citation>
    <scope>NUCLEOTIDE SEQUENCE [LARGE SCALE GENOMIC DNA]</scope>
    <source>
        <strain evidence="2 3">LMG 31109</strain>
    </source>
</reference>
<proteinExistence type="predicted"/>
<keyword evidence="3" id="KW-1185">Reference proteome</keyword>
<accession>A0A5E4XHL0</accession>
<evidence type="ECO:0000313" key="3">
    <source>
        <dbReference type="Proteomes" id="UP000367825"/>
    </source>
</evidence>
<evidence type="ECO:0000313" key="2">
    <source>
        <dbReference type="EMBL" id="VVE35610.1"/>
    </source>
</evidence>
<dbReference type="OrthoDB" id="8941829at2"/>
<name>A0A5E4XHL0_9BURK</name>
<dbReference type="EMBL" id="CABPSC010000018">
    <property type="protein sequence ID" value="VVE35610.1"/>
    <property type="molecule type" value="Genomic_DNA"/>
</dbReference>
<sequence>MSTVPRSAVSADPFAGLSGERVKSHHDAGARRSGYRDESDERPFTLARERVVRVSGPVDVLRWLRVWRERQSENWEGVSSLRVAVHGGALDGLVVEARRGRLGITVSLICVRLALYRRLLAHRGELSRALTSRLGLAVTVEVQARYVP</sequence>
<dbReference type="AlphaFoldDB" id="A0A5E4XHL0"/>
<feature type="region of interest" description="Disordered" evidence="1">
    <location>
        <begin position="1"/>
        <end position="37"/>
    </location>
</feature>
<dbReference type="Proteomes" id="UP000367825">
    <property type="component" value="Unassembled WGS sequence"/>
</dbReference>
<gene>
    <name evidence="2" type="ORF">PNO31109_03869</name>
</gene>
<evidence type="ECO:0000256" key="1">
    <source>
        <dbReference type="SAM" id="MobiDB-lite"/>
    </source>
</evidence>
<protein>
    <submittedName>
        <fullName evidence="2">Uncharacterized protein</fullName>
    </submittedName>
</protein>
<dbReference type="RefSeq" id="WP_150557091.1">
    <property type="nucleotide sequence ID" value="NZ_CABPSC010000018.1"/>
</dbReference>
<feature type="compositionally biased region" description="Basic and acidic residues" evidence="1">
    <location>
        <begin position="20"/>
        <end position="37"/>
    </location>
</feature>
<organism evidence="2 3">
    <name type="scientific">Pandoraea nosoerga</name>
    <dbReference type="NCBI Taxonomy" id="2508296"/>
    <lineage>
        <taxon>Bacteria</taxon>
        <taxon>Pseudomonadati</taxon>
        <taxon>Pseudomonadota</taxon>
        <taxon>Betaproteobacteria</taxon>
        <taxon>Burkholderiales</taxon>
        <taxon>Burkholderiaceae</taxon>
        <taxon>Pandoraea</taxon>
    </lineage>
</organism>